<dbReference type="Pfam" id="PF07724">
    <property type="entry name" value="AAA_2"/>
    <property type="match status" value="1"/>
</dbReference>
<dbReference type="Gene3D" id="3.40.50.300">
    <property type="entry name" value="P-loop containing nucleotide triphosphate hydrolases"/>
    <property type="match status" value="2"/>
</dbReference>
<name>A0A5D0MJL3_9BACT</name>
<keyword evidence="5" id="KW-0645">Protease</keyword>
<gene>
    <name evidence="5" type="ORF">FXF47_04470</name>
</gene>
<dbReference type="AlphaFoldDB" id="A0A5D0MJL3"/>
<dbReference type="Pfam" id="PF17871">
    <property type="entry name" value="AAA_lid_9"/>
    <property type="match status" value="1"/>
</dbReference>
<dbReference type="GO" id="GO:0008233">
    <property type="term" value="F:peptidase activity"/>
    <property type="evidence" value="ECO:0007669"/>
    <property type="project" value="UniProtKB-KW"/>
</dbReference>
<dbReference type="SUPFAM" id="SSF81923">
    <property type="entry name" value="Double Clp-N motif"/>
    <property type="match status" value="1"/>
</dbReference>
<dbReference type="Pfam" id="PF02861">
    <property type="entry name" value="Clp_N"/>
    <property type="match status" value="1"/>
</dbReference>
<dbReference type="InterPro" id="IPR041546">
    <property type="entry name" value="ClpA/ClpB_AAA_lid"/>
</dbReference>
<comment type="caution">
    <text evidence="5">The sequence shown here is derived from an EMBL/GenBank/DDBJ whole genome shotgun (WGS) entry which is preliminary data.</text>
</comment>
<dbReference type="SMART" id="SM00382">
    <property type="entry name" value="AAA"/>
    <property type="match status" value="1"/>
</dbReference>
<evidence type="ECO:0000259" key="4">
    <source>
        <dbReference type="SMART" id="SM00382"/>
    </source>
</evidence>
<dbReference type="InterPro" id="IPR050130">
    <property type="entry name" value="ClpA_ClpB"/>
</dbReference>
<dbReference type="GO" id="GO:0016887">
    <property type="term" value="F:ATP hydrolysis activity"/>
    <property type="evidence" value="ECO:0007669"/>
    <property type="project" value="InterPro"/>
</dbReference>
<proteinExistence type="predicted"/>
<dbReference type="PANTHER" id="PTHR11638">
    <property type="entry name" value="ATP-DEPENDENT CLP PROTEASE"/>
    <property type="match status" value="1"/>
</dbReference>
<keyword evidence="5" id="KW-0378">Hydrolase</keyword>
<feature type="domain" description="AAA+ ATPase" evidence="4">
    <location>
        <begin position="471"/>
        <end position="643"/>
    </location>
</feature>
<evidence type="ECO:0000313" key="5">
    <source>
        <dbReference type="EMBL" id="TYB31398.1"/>
    </source>
</evidence>
<keyword evidence="3 5" id="KW-0067">ATP-binding</keyword>
<dbReference type="PANTHER" id="PTHR11638:SF18">
    <property type="entry name" value="HEAT SHOCK PROTEIN 104"/>
    <property type="match status" value="1"/>
</dbReference>
<keyword evidence="1" id="KW-0677">Repeat</keyword>
<dbReference type="GO" id="GO:0034605">
    <property type="term" value="P:cellular response to heat"/>
    <property type="evidence" value="ECO:0007669"/>
    <property type="project" value="TreeGrafter"/>
</dbReference>
<dbReference type="InterPro" id="IPR001270">
    <property type="entry name" value="ClpA/B"/>
</dbReference>
<dbReference type="InterPro" id="IPR003593">
    <property type="entry name" value="AAA+_ATPase"/>
</dbReference>
<dbReference type="PRINTS" id="PR00300">
    <property type="entry name" value="CLPPROTEASEA"/>
</dbReference>
<sequence>MKKYFFSENLEKVIDKAESTAFDQKHRYIKQIHLLYSLVNSDLPEIQKWFRNHSINIDEFKIKIENKMKLLEKSENPSEAIDEKTKDILELSSIIALNTKSKKIKPFHLFLAILDEPDSDIESIFNEMNIEIGKLEDVYYIEELKKNYLEEQNNLVKYGVNINKIISKKGIVPFTSDWKITDNLVEILSRDIKNLPILVGSLGINKDVLIEGFVEKIKNQKSSEKLENNYVIRIMIDSLIADSKDVNDFINKLRDIILEAENYSNIILYFDEIFPEYYKAGRIDILLLLKPSLSRRNIKIIGFTEKQYLKNYFEEDEFYKNKVELLKLRQISEEKSHEILKNFSRSLENNYGIQISKNNIKYTYQMVKRYLNTNKFIEKAISLLDIVATKVNIKFSNGKRKTKIIRKNDIDEGIAERIDIPKGRVTRDKSFYEKLENQLYENIEGQRHAINSIIETIKMKENYFNLNPNLPDGIFLFVGPRGVGKKKLMGELAEVLYNDRNRISFLDMNKFSESQSVWRLMGFNDSSNDQVYPSLITNLISRYPYSILFLDEIDKAHEKVISIFMDIFKTGKFEDNFGNTVHFKGITIIMTVKAYEEKKKQLGFVSEDIYEYNPEEVKKGLKSLLDEELIHLIDRNIVFNYLNNNEIKKILKTNLKKKLKSKVNTKWIVEESVLNFLLDKVKNNPEKLRAMNRIFQNNIFSYLAINFKINNLFKRDKITIKMKNNEVLIK</sequence>
<dbReference type="GO" id="GO:0005737">
    <property type="term" value="C:cytoplasm"/>
    <property type="evidence" value="ECO:0007669"/>
    <property type="project" value="TreeGrafter"/>
</dbReference>
<dbReference type="SUPFAM" id="SSF52540">
    <property type="entry name" value="P-loop containing nucleoside triphosphate hydrolases"/>
    <property type="match status" value="2"/>
</dbReference>
<dbReference type="Proteomes" id="UP000324143">
    <property type="component" value="Unassembled WGS sequence"/>
</dbReference>
<evidence type="ECO:0000256" key="3">
    <source>
        <dbReference type="ARBA" id="ARBA00022840"/>
    </source>
</evidence>
<keyword evidence="2" id="KW-0547">Nucleotide-binding</keyword>
<dbReference type="GO" id="GO:0005524">
    <property type="term" value="F:ATP binding"/>
    <property type="evidence" value="ECO:0007669"/>
    <property type="project" value="UniProtKB-KW"/>
</dbReference>
<dbReference type="InterPro" id="IPR027417">
    <property type="entry name" value="P-loop_NTPase"/>
</dbReference>
<dbReference type="Gene3D" id="1.10.8.60">
    <property type="match status" value="1"/>
</dbReference>
<dbReference type="InterPro" id="IPR003959">
    <property type="entry name" value="ATPase_AAA_core"/>
</dbReference>
<dbReference type="InterPro" id="IPR036628">
    <property type="entry name" value="Clp_N_dom_sf"/>
</dbReference>
<protein>
    <submittedName>
        <fullName evidence="5">ATP-dependent Clp protease ATP-binding subunit</fullName>
    </submittedName>
</protein>
<keyword evidence="6" id="KW-1185">Reference proteome</keyword>
<accession>A0A5D0MJL3</accession>
<dbReference type="InterPro" id="IPR004176">
    <property type="entry name" value="Clp_R_N"/>
</dbReference>
<organism evidence="5 6">
    <name type="scientific">Candidatus Mcinerneyibacterium aminivorans</name>
    <dbReference type="NCBI Taxonomy" id="2703815"/>
    <lineage>
        <taxon>Bacteria</taxon>
        <taxon>Candidatus Macinerneyibacteriota</taxon>
        <taxon>Candidatus Mcinerneyibacteria</taxon>
        <taxon>Candidatus Mcinerneyibacteriales</taxon>
        <taxon>Candidatus Mcinerneyibacteriaceae</taxon>
        <taxon>Candidatus Mcinerneyibacterium</taxon>
    </lineage>
</organism>
<evidence type="ECO:0000256" key="2">
    <source>
        <dbReference type="ARBA" id="ARBA00022741"/>
    </source>
</evidence>
<evidence type="ECO:0000313" key="6">
    <source>
        <dbReference type="Proteomes" id="UP000324143"/>
    </source>
</evidence>
<dbReference type="EMBL" id="VSIX01000035">
    <property type="protein sequence ID" value="TYB31398.1"/>
    <property type="molecule type" value="Genomic_DNA"/>
</dbReference>
<evidence type="ECO:0000256" key="1">
    <source>
        <dbReference type="ARBA" id="ARBA00022737"/>
    </source>
</evidence>
<reference evidence="5" key="1">
    <citation type="submission" date="2019-08" db="EMBL/GenBank/DDBJ databases">
        <title>Genomic characterization of a novel candidate phylum (ARYD3) from a high temperature, high salinity tertiary oil reservoir in north central Oklahoma, USA.</title>
        <authorList>
            <person name="Youssef N.H."/>
            <person name="Yadav A."/>
            <person name="Elshahed M.S."/>
        </authorList>
    </citation>
    <scope>NUCLEOTIDE SEQUENCE [LARGE SCALE GENOMIC DNA]</scope>
    <source>
        <strain evidence="5">ARYD3</strain>
    </source>
</reference>
<dbReference type="Gene3D" id="1.10.1780.10">
    <property type="entry name" value="Clp, N-terminal domain"/>
    <property type="match status" value="1"/>
</dbReference>
<dbReference type="GO" id="GO:0006508">
    <property type="term" value="P:proteolysis"/>
    <property type="evidence" value="ECO:0007669"/>
    <property type="project" value="UniProtKB-KW"/>
</dbReference>